<name>A0ABR2ZFG4_9AGAR</name>
<dbReference type="Gene3D" id="3.40.50.300">
    <property type="entry name" value="P-loop containing nucleotide triphosphate hydrolases"/>
    <property type="match status" value="2"/>
</dbReference>
<protein>
    <recommendedName>
        <fullName evidence="5">DNA2/NAM7 helicase-like C-terminal domain-containing protein</fullName>
    </recommendedName>
</protein>
<evidence type="ECO:0000313" key="6">
    <source>
        <dbReference type="EMBL" id="KAL0060392.1"/>
    </source>
</evidence>
<comment type="caution">
    <text evidence="6">The sequence shown here is derived from an EMBL/GenBank/DDBJ whole genome shotgun (WGS) entry which is preliminary data.</text>
</comment>
<feature type="domain" description="DNA2/NAM7 helicase-like C-terminal" evidence="5">
    <location>
        <begin position="1266"/>
        <end position="1393"/>
    </location>
</feature>
<reference evidence="6 7" key="1">
    <citation type="submission" date="2024-05" db="EMBL/GenBank/DDBJ databases">
        <title>A draft genome resource for the thread blight pathogen Marasmius tenuissimus strain MS-2.</title>
        <authorList>
            <person name="Yulfo-Soto G.E."/>
            <person name="Baruah I.K."/>
            <person name="Amoako-Attah I."/>
            <person name="Bukari Y."/>
            <person name="Meinhardt L.W."/>
            <person name="Bailey B.A."/>
            <person name="Cohen S.P."/>
        </authorList>
    </citation>
    <scope>NUCLEOTIDE SEQUENCE [LARGE SCALE GENOMIC DNA]</scope>
    <source>
        <strain evidence="6 7">MS-2</strain>
    </source>
</reference>
<organism evidence="6 7">
    <name type="scientific">Marasmius tenuissimus</name>
    <dbReference type="NCBI Taxonomy" id="585030"/>
    <lineage>
        <taxon>Eukaryota</taxon>
        <taxon>Fungi</taxon>
        <taxon>Dikarya</taxon>
        <taxon>Basidiomycota</taxon>
        <taxon>Agaricomycotina</taxon>
        <taxon>Agaricomycetes</taxon>
        <taxon>Agaricomycetidae</taxon>
        <taxon>Agaricales</taxon>
        <taxon>Marasmiineae</taxon>
        <taxon>Marasmiaceae</taxon>
        <taxon>Marasmius</taxon>
    </lineage>
</organism>
<evidence type="ECO:0000256" key="4">
    <source>
        <dbReference type="ARBA" id="ARBA00022840"/>
    </source>
</evidence>
<keyword evidence="1" id="KW-0547">Nucleotide-binding</keyword>
<evidence type="ECO:0000256" key="3">
    <source>
        <dbReference type="ARBA" id="ARBA00022806"/>
    </source>
</evidence>
<dbReference type="SUPFAM" id="SSF52540">
    <property type="entry name" value="P-loop containing nucleoside triphosphate hydrolases"/>
    <property type="match status" value="1"/>
</dbReference>
<dbReference type="Proteomes" id="UP001437256">
    <property type="component" value="Unassembled WGS sequence"/>
</dbReference>
<keyword evidence="2" id="KW-0378">Hydrolase</keyword>
<dbReference type="EMBL" id="JBBXMP010000179">
    <property type="protein sequence ID" value="KAL0060392.1"/>
    <property type="molecule type" value="Genomic_DNA"/>
</dbReference>
<dbReference type="InterPro" id="IPR041679">
    <property type="entry name" value="DNA2/NAM7-like_C"/>
</dbReference>
<dbReference type="PANTHER" id="PTHR43788">
    <property type="entry name" value="DNA2/NAM7 HELICASE FAMILY MEMBER"/>
    <property type="match status" value="1"/>
</dbReference>
<proteinExistence type="predicted"/>
<keyword evidence="3" id="KW-0347">Helicase</keyword>
<keyword evidence="4" id="KW-0067">ATP-binding</keyword>
<evidence type="ECO:0000259" key="5">
    <source>
        <dbReference type="Pfam" id="PF13087"/>
    </source>
</evidence>
<dbReference type="InterPro" id="IPR050534">
    <property type="entry name" value="Coronavir_polyprotein_1ab"/>
</dbReference>
<gene>
    <name evidence="6" type="ORF">AAF712_012843</name>
</gene>
<evidence type="ECO:0000256" key="2">
    <source>
        <dbReference type="ARBA" id="ARBA00022801"/>
    </source>
</evidence>
<evidence type="ECO:0000256" key="1">
    <source>
        <dbReference type="ARBA" id="ARBA00022741"/>
    </source>
</evidence>
<dbReference type="InterPro" id="IPR027417">
    <property type="entry name" value="P-loop_NTPase"/>
</dbReference>
<sequence>MTDKGGKSLSASNLGTYHHFNCDLYLHNVYHGLEDAASSTTAQPRTSAISQARFSRGLSWEHCLIDWLDNENLLVKVDAVPKSGDDIKSHIDWDERSRFFIAGLAFWPPQEQFDLMFQERQKKPVNFGLMKPDLLEIVRVGNGVKVWRVIDAKASSSSKTSHHVQIYLYTLCLRHILPLPEFQSAETAAVWLPPAAGFENHSPSFMDLKFVDTSLLSLTLDTFLFQELPHILNTPRGRLMWHFNPHCFGCPYTSNCGDRVVEDGRLGSISNVTLGRVKVLENMLMLWRSRREAIGPRATLSDIEDLSNLFNDEGFLERMSLSHPVTLRKAKRALAMSTRSSDRAGRRSSLVEAARTKEVQIIPRRNVVLTKAEDITIVLSLFSDPSSSTERIVAFYITIFTESHSAHLPKYMQGGHADLIPSLAGIIRTYVSFDGIPPSVQFYVFSSAESVAFQSHLVHMALSSAHDEDDIRLCIGALAQGASLLQTAFQPPVLEHVLLGFLGTKQRRREDLVACLERMGLSTSGDMDELRWRIKSALERVNSAGYNRSHAIRRECVQFPCIVVLKSVIERSLALPIAGFWDLSGCARLLTPSLDITCPTDEHLYSVWRSGRSVYSLLHNRNRCIFQVLCAVRNLLQSSHLNILVRSAKPLFVNFIDLCRDDLLRKLFYMQQFEVLAKLSELWNSRVDGCPDAPVVEYRSTRNTGDGAEYVFHLKSGSLDAFSTFEKDKHFFRYIMVPDDTEEVNELPPEILFDDLGLAGLVLSSSNVYRWKEQHPLVQKNLVVADIYDMSLEEGHTQLLVRVWPTAGNMLTFVEHCHYRLSPRFVDFNTTKVLSTLFELDLRSETSGCVAPFLQVVKDPRTFQSSTTSDPDVVHLTRKMAEAIEMTLERLRDEVDAEHAGPLCLKPSQRRATMHILEQRLSVIWGPPGTGKTHTVALSLLRLLNVQYLLGNEFVNTVFITAVTHAAIDALLNKLRYLIECCRSIRGFNSDWVDALQIEHVISGRRSSLTGHRGIKIFVGTIYQLYNLAKESDLEVDLILIDESGQLALNNASLVLRALRPTGKVVLAGDQEQLSPIFSAQYPTLESGPLFCSVLDRLLHFSMRSREPFLLNDDGSRLPSDSSMRDNAIGQGSVVQLEENFRLDPGLGEFIEIIYSRAFVPQKNQTRQLGIGLQGREYDRNCALTLDKGVVQKARSFLGALSCVLNCRPQTILSQPAIGMKNVTAVTVTTDGDTDYTVDKYLPVSLTLVRLKVVGVLEVTYEAHVKAEAILAAALVLELQQCLPEEDIFVATPHRLQRQAVQAALKSMTLEGHGDVGDFSEDPSAEVDGVRNKKGKVVVDTVERLQGSEAAFVIGLFSLPTSDISSLKFMLDRRRLNVAISRAKMLCILISSSDILRPSVQVLADPEASKGFAFLKHYEDRAWSMDVEV</sequence>
<keyword evidence="7" id="KW-1185">Reference proteome</keyword>
<dbReference type="PANTHER" id="PTHR43788:SF8">
    <property type="entry name" value="DNA-BINDING PROTEIN SMUBP-2"/>
    <property type="match status" value="1"/>
</dbReference>
<dbReference type="Pfam" id="PF13087">
    <property type="entry name" value="AAA_12"/>
    <property type="match status" value="1"/>
</dbReference>
<evidence type="ECO:0000313" key="7">
    <source>
        <dbReference type="Proteomes" id="UP001437256"/>
    </source>
</evidence>
<dbReference type="Pfam" id="PF13245">
    <property type="entry name" value="AAA_19"/>
    <property type="match status" value="1"/>
</dbReference>
<accession>A0ABR2ZFG4</accession>